<keyword evidence="2" id="KW-0378">Hydrolase</keyword>
<reference evidence="2 3" key="1">
    <citation type="submission" date="2018-11" db="EMBL/GenBank/DDBJ databases">
        <title>Genome sequencing of Lachnoanaerobaculum orale DSM 24553T.</title>
        <authorList>
            <person name="Kook J.-K."/>
            <person name="Park S.-N."/>
            <person name="Lim Y.K."/>
        </authorList>
    </citation>
    <scope>NUCLEOTIDE SEQUENCE [LARGE SCALE GENOMIC DNA]</scope>
    <source>
        <strain evidence="2 3">DSM 24553</strain>
    </source>
</reference>
<sequence length="518" mass="59300">MARRNMGKLYSYIIASNHIFDSISDTTYPGYICIRGQKIVKVESGSVSLHDMEEAENIIKFEDELIMPGLIDTHTFFTGYAVFHVGADFSNVASSEEAVNVINRYIEKKHSKLVLGHGWNPNKLCREEGRRILENTYPNIPIIVFSSDRGDCIMNSIAENIYKFNSESCFPESYYRIMETYLNDRDFIDDELSGYVAMMNSRGVTSVKEMGFDDFYGFSDILKEKEDSLKLRFFFMSQPVSRPMDLEYAKAMREKFTGDKVRFSGFNRMTDGTIASMRGYLKEPYKNQNVNCIMDIDWNEIEKDVLNADREGFRWSLHCQGNGAVEKATDIFSKCIMENGRLKNRHAITDMEYSDSDDLKRLGKMGVCAELYFQIMGLDSGDLIIENIKRTIGEERGKMYWNRREMLNSGMILSGATDLPLMITSLQESIYYSCFGKLDNGKTFQPDNTISICDMMKAWTYGGAKNISMEDKVGTLEAGKLADIAVFSKDFTQLNEYECLKVKNVMTIFDGNIVYKID</sequence>
<comment type="caution">
    <text evidence="2">The sequence shown here is derived from an EMBL/GenBank/DDBJ whole genome shotgun (WGS) entry which is preliminary data.</text>
</comment>
<evidence type="ECO:0000313" key="2">
    <source>
        <dbReference type="EMBL" id="RRJ15956.1"/>
    </source>
</evidence>
<dbReference type="EMBL" id="RRCM01000001">
    <property type="protein sequence ID" value="RRJ15956.1"/>
    <property type="molecule type" value="Genomic_DNA"/>
</dbReference>
<dbReference type="AlphaFoldDB" id="A0A3P3Q407"/>
<protein>
    <submittedName>
        <fullName evidence="2">Amidohydrolase</fullName>
    </submittedName>
</protein>
<evidence type="ECO:0000313" key="3">
    <source>
        <dbReference type="Proteomes" id="UP000276982"/>
    </source>
</evidence>
<dbReference type="SUPFAM" id="SSF51338">
    <property type="entry name" value="Composite domain of metallo-dependent hydrolases"/>
    <property type="match status" value="1"/>
</dbReference>
<dbReference type="Pfam" id="PF07969">
    <property type="entry name" value="Amidohydro_3"/>
    <property type="match status" value="1"/>
</dbReference>
<name>A0A3P3Q407_9FIRM</name>
<dbReference type="InterPro" id="IPR032466">
    <property type="entry name" value="Metal_Hydrolase"/>
</dbReference>
<feature type="domain" description="Amidohydrolase 3" evidence="1">
    <location>
        <begin position="184"/>
        <end position="515"/>
    </location>
</feature>
<dbReference type="PANTHER" id="PTHR22642">
    <property type="entry name" value="IMIDAZOLONEPROPIONASE"/>
    <property type="match status" value="1"/>
</dbReference>
<dbReference type="Proteomes" id="UP000276982">
    <property type="component" value="Unassembled WGS sequence"/>
</dbReference>
<dbReference type="PANTHER" id="PTHR22642:SF2">
    <property type="entry name" value="PROTEIN LONG AFTER FAR-RED 3"/>
    <property type="match status" value="1"/>
</dbReference>
<dbReference type="InterPro" id="IPR011059">
    <property type="entry name" value="Metal-dep_hydrolase_composite"/>
</dbReference>
<keyword evidence="3" id="KW-1185">Reference proteome</keyword>
<dbReference type="GO" id="GO:0016810">
    <property type="term" value="F:hydrolase activity, acting on carbon-nitrogen (but not peptide) bonds"/>
    <property type="evidence" value="ECO:0007669"/>
    <property type="project" value="InterPro"/>
</dbReference>
<organism evidence="2 3">
    <name type="scientific">Lachnoanaerobaculum orale</name>
    <dbReference type="NCBI Taxonomy" id="979627"/>
    <lineage>
        <taxon>Bacteria</taxon>
        <taxon>Bacillati</taxon>
        <taxon>Bacillota</taxon>
        <taxon>Clostridia</taxon>
        <taxon>Lachnospirales</taxon>
        <taxon>Lachnospiraceae</taxon>
        <taxon>Lachnoanaerobaculum</taxon>
    </lineage>
</organism>
<accession>A0A3P3Q407</accession>
<dbReference type="Gene3D" id="3.20.20.140">
    <property type="entry name" value="Metal-dependent hydrolases"/>
    <property type="match status" value="1"/>
</dbReference>
<gene>
    <name evidence="2" type="ORF">EHW90_02670</name>
</gene>
<dbReference type="Gene3D" id="2.30.40.10">
    <property type="entry name" value="Urease, subunit C, domain 1"/>
    <property type="match status" value="1"/>
</dbReference>
<dbReference type="Gene3D" id="3.10.310.70">
    <property type="match status" value="1"/>
</dbReference>
<dbReference type="InterPro" id="IPR013108">
    <property type="entry name" value="Amidohydro_3"/>
</dbReference>
<evidence type="ECO:0000259" key="1">
    <source>
        <dbReference type="Pfam" id="PF07969"/>
    </source>
</evidence>
<dbReference type="SUPFAM" id="SSF51556">
    <property type="entry name" value="Metallo-dependent hydrolases"/>
    <property type="match status" value="1"/>
</dbReference>
<proteinExistence type="predicted"/>